<dbReference type="EMBL" id="LN734822">
    <property type="protein sequence ID" value="CEL24641.1"/>
    <property type="molecule type" value="Genomic_DNA"/>
</dbReference>
<dbReference type="SUPFAM" id="SSF53448">
    <property type="entry name" value="Nucleotide-diphospho-sugar transferases"/>
    <property type="match status" value="1"/>
</dbReference>
<keyword evidence="3" id="KW-0808">Transferase</keyword>
<dbReference type="KEGG" id="mfc:BRM9_1309"/>
<name>A0A089ZVB1_METFO</name>
<dbReference type="RefSeq" id="WP_048085206.1">
    <property type="nucleotide sequence ID" value="NZ_CP006933.1"/>
</dbReference>
<accession>A0A089ZVB1</accession>
<dbReference type="InterPro" id="IPR059123">
    <property type="entry name" value="StrF_dom"/>
</dbReference>
<dbReference type="STRING" id="2162.BRM9_1309"/>
<dbReference type="GeneID" id="26739253"/>
<protein>
    <submittedName>
        <fullName evidence="4">Family 2 glycosyl transferase</fullName>
    </submittedName>
    <submittedName>
        <fullName evidence="3">Glycosyl transferase GT2 family</fullName>
    </submittedName>
</protein>
<evidence type="ECO:0000313" key="4">
    <source>
        <dbReference type="EMBL" id="CEL24641.1"/>
    </source>
</evidence>
<evidence type="ECO:0000313" key="6">
    <source>
        <dbReference type="Proteomes" id="UP000062768"/>
    </source>
</evidence>
<feature type="domain" description="Streptomycin biosynthesis protein StrF" evidence="2">
    <location>
        <begin position="4"/>
        <end position="199"/>
    </location>
</feature>
<feature type="compositionally biased region" description="Basic residues" evidence="1">
    <location>
        <begin position="96"/>
        <end position="110"/>
    </location>
</feature>
<evidence type="ECO:0000313" key="3">
    <source>
        <dbReference type="EMBL" id="AIS32124.1"/>
    </source>
</evidence>
<evidence type="ECO:0000256" key="1">
    <source>
        <dbReference type="SAM" id="MobiDB-lite"/>
    </source>
</evidence>
<dbReference type="Proteomes" id="UP000029661">
    <property type="component" value="Chromosome"/>
</dbReference>
<evidence type="ECO:0000313" key="5">
    <source>
        <dbReference type="Proteomes" id="UP000029661"/>
    </source>
</evidence>
<gene>
    <name evidence="3" type="ORF">BRM9_1309</name>
    <name evidence="4" type="ORF">MB9_1002</name>
</gene>
<dbReference type="GO" id="GO:0016740">
    <property type="term" value="F:transferase activity"/>
    <property type="evidence" value="ECO:0007669"/>
    <property type="project" value="UniProtKB-KW"/>
</dbReference>
<dbReference type="Pfam" id="PF13712">
    <property type="entry name" value="Glyco_tranf_2_5"/>
    <property type="match status" value="1"/>
</dbReference>
<dbReference type="Gene3D" id="3.90.550.10">
    <property type="entry name" value="Spore Coat Polysaccharide Biosynthesis Protein SpsA, Chain A"/>
    <property type="match status" value="1"/>
</dbReference>
<keyword evidence="6" id="KW-1185">Reference proteome</keyword>
<feature type="region of interest" description="Disordered" evidence="1">
    <location>
        <begin position="93"/>
        <end position="116"/>
    </location>
</feature>
<dbReference type="OrthoDB" id="81511at2157"/>
<reference evidence="3" key="1">
    <citation type="submission" date="2013-12" db="EMBL/GenBank/DDBJ databases">
        <title>The complete genome sequence of Methanobacterium sp. BRM9.</title>
        <authorList>
            <consortium name="Pastoral Greenhouse Gas Research Consortium"/>
            <person name="Kelly W.J."/>
            <person name="Leahy S.C."/>
            <person name="Perry R."/>
            <person name="Li D."/>
            <person name="Altermann E."/>
            <person name="Lambie S.C."/>
            <person name="Attwood G.T."/>
        </authorList>
    </citation>
    <scope>NUCLEOTIDE SEQUENCE [LARGE SCALE GENOMIC DNA]</scope>
    <source>
        <strain evidence="3">BRM9</strain>
    </source>
</reference>
<reference evidence="4" key="2">
    <citation type="submission" date="2014-09" db="EMBL/GenBank/DDBJ databases">
        <authorList>
            <person name="Bishop-Lilly K.A."/>
            <person name="Broomall S.M."/>
            <person name="Chain P.S."/>
            <person name="Chertkov O."/>
            <person name="Coyne S.R."/>
            <person name="Daligault H.E."/>
            <person name="Davenport K.W."/>
            <person name="Erkkila T."/>
            <person name="Frey K.G."/>
            <person name="Gibbons H.S."/>
            <person name="Gu W."/>
            <person name="Jaissle J."/>
            <person name="Johnson S.L."/>
            <person name="Koroleva G.I."/>
            <person name="Ladner J.T."/>
            <person name="Lo C.-C."/>
            <person name="Minogue T.D."/>
            <person name="Munk C."/>
            <person name="Palacios G.F."/>
            <person name="Redden C.L."/>
            <person name="Rosenzweig C.N."/>
            <person name="Scholz M.B."/>
            <person name="Teshima H."/>
            <person name="Xu Y."/>
        </authorList>
    </citation>
    <scope>NUCLEOTIDE SEQUENCE</scope>
    <source>
        <strain evidence="4">Mb9</strain>
    </source>
</reference>
<dbReference type="PATRIC" id="fig|2162.10.peg.1047"/>
<sequence length="243" mass="28022">MISVVCVYNNRQILNNCLIKSLENQNCDYELILVDNTQNKFNSAAKALNQGGSQAQEDYIMFVHQDMELNSPTWLSDVEEMLKSMEKVGVAGVAGRKGRTPRSNMKHGKPPRSVGIFPQEGPIEVQTVDECLAIIPRCVFQENHFNEETCQGWHLYLADYCLSLKTNGYNVYVVPQSSYHLSIGDSFSDDYYQTLRKIIKKQKNNYEWIYTTTGNWHTTYPLLIQIVYNKLYRTVERIIIKLS</sequence>
<dbReference type="EMBL" id="CP006933">
    <property type="protein sequence ID" value="AIS32124.1"/>
    <property type="molecule type" value="Genomic_DNA"/>
</dbReference>
<organism evidence="3 5">
    <name type="scientific">Methanobacterium formicicum</name>
    <dbReference type="NCBI Taxonomy" id="2162"/>
    <lineage>
        <taxon>Archaea</taxon>
        <taxon>Methanobacteriati</taxon>
        <taxon>Methanobacteriota</taxon>
        <taxon>Methanomada group</taxon>
        <taxon>Methanobacteria</taxon>
        <taxon>Methanobacteriales</taxon>
        <taxon>Methanobacteriaceae</taxon>
        <taxon>Methanobacterium</taxon>
    </lineage>
</organism>
<dbReference type="InterPro" id="IPR029044">
    <property type="entry name" value="Nucleotide-diphossugar_trans"/>
</dbReference>
<proteinExistence type="predicted"/>
<evidence type="ECO:0000259" key="2">
    <source>
        <dbReference type="Pfam" id="PF13712"/>
    </source>
</evidence>
<dbReference type="AlphaFoldDB" id="A0A089ZVB1"/>
<dbReference type="Proteomes" id="UP000062768">
    <property type="component" value="Chromosome I"/>
</dbReference>